<dbReference type="AlphaFoldDB" id="A0AAV7VES8"/>
<name>A0AAV7VES8_PLEWA</name>
<feature type="compositionally biased region" description="Low complexity" evidence="1">
    <location>
        <begin position="38"/>
        <end position="51"/>
    </location>
</feature>
<reference evidence="2" key="1">
    <citation type="journal article" date="2022" name="bioRxiv">
        <title>Sequencing and chromosome-scale assembly of the giantPleurodeles waltlgenome.</title>
        <authorList>
            <person name="Brown T."/>
            <person name="Elewa A."/>
            <person name="Iarovenko S."/>
            <person name="Subramanian E."/>
            <person name="Araus A.J."/>
            <person name="Petzold A."/>
            <person name="Susuki M."/>
            <person name="Suzuki K.-i.T."/>
            <person name="Hayashi T."/>
            <person name="Toyoda A."/>
            <person name="Oliveira C."/>
            <person name="Osipova E."/>
            <person name="Leigh N.D."/>
            <person name="Simon A."/>
            <person name="Yun M.H."/>
        </authorList>
    </citation>
    <scope>NUCLEOTIDE SEQUENCE</scope>
    <source>
        <strain evidence="2">20211129_DDA</strain>
        <tissue evidence="2">Liver</tissue>
    </source>
</reference>
<evidence type="ECO:0000256" key="1">
    <source>
        <dbReference type="SAM" id="MobiDB-lite"/>
    </source>
</evidence>
<sequence>MSDRVPWVHRPGFVVTSAELRPELRQEVSLRGSAWPHESGSPRPSGSTGPEELLKGPKVVLDAGRRWWKQSAVVFLESDGAPKLWALMLPTLDWHRGSGAAVEARGEPRAVPGLAHGAPPACRRLGALLDCSFTAPVPGLPRKVCAYHPVASSEACVTGPAARTVGARRSCVVGCGVQPGALLNIYPADLRLHMEYVPIHP</sequence>
<comment type="caution">
    <text evidence="2">The sequence shown here is derived from an EMBL/GenBank/DDBJ whole genome shotgun (WGS) entry which is preliminary data.</text>
</comment>
<evidence type="ECO:0000313" key="3">
    <source>
        <dbReference type="Proteomes" id="UP001066276"/>
    </source>
</evidence>
<protein>
    <submittedName>
        <fullName evidence="2">Uncharacterized protein</fullName>
    </submittedName>
</protein>
<evidence type="ECO:0000313" key="2">
    <source>
        <dbReference type="EMBL" id="KAJ1199822.1"/>
    </source>
</evidence>
<keyword evidence="3" id="KW-1185">Reference proteome</keyword>
<feature type="region of interest" description="Disordered" evidence="1">
    <location>
        <begin position="31"/>
        <end position="54"/>
    </location>
</feature>
<accession>A0AAV7VES8</accession>
<organism evidence="2 3">
    <name type="scientific">Pleurodeles waltl</name>
    <name type="common">Iberian ribbed newt</name>
    <dbReference type="NCBI Taxonomy" id="8319"/>
    <lineage>
        <taxon>Eukaryota</taxon>
        <taxon>Metazoa</taxon>
        <taxon>Chordata</taxon>
        <taxon>Craniata</taxon>
        <taxon>Vertebrata</taxon>
        <taxon>Euteleostomi</taxon>
        <taxon>Amphibia</taxon>
        <taxon>Batrachia</taxon>
        <taxon>Caudata</taxon>
        <taxon>Salamandroidea</taxon>
        <taxon>Salamandridae</taxon>
        <taxon>Pleurodelinae</taxon>
        <taxon>Pleurodeles</taxon>
    </lineage>
</organism>
<proteinExistence type="predicted"/>
<gene>
    <name evidence="2" type="ORF">NDU88_003654</name>
</gene>
<dbReference type="Proteomes" id="UP001066276">
    <property type="component" value="Chromosome 2_1"/>
</dbReference>
<dbReference type="EMBL" id="JANPWB010000003">
    <property type="protein sequence ID" value="KAJ1199822.1"/>
    <property type="molecule type" value="Genomic_DNA"/>
</dbReference>